<evidence type="ECO:0008006" key="3">
    <source>
        <dbReference type="Google" id="ProtNLM"/>
    </source>
</evidence>
<organism evidence="1 2">
    <name type="scientific">Ohtaekwangia koreensis</name>
    <dbReference type="NCBI Taxonomy" id="688867"/>
    <lineage>
        <taxon>Bacteria</taxon>
        <taxon>Pseudomonadati</taxon>
        <taxon>Bacteroidota</taxon>
        <taxon>Cytophagia</taxon>
        <taxon>Cytophagales</taxon>
        <taxon>Fulvivirgaceae</taxon>
        <taxon>Ohtaekwangia</taxon>
    </lineage>
</organism>
<reference evidence="1 2" key="1">
    <citation type="submission" date="2017-02" db="EMBL/GenBank/DDBJ databases">
        <authorList>
            <person name="Peterson S.W."/>
        </authorList>
    </citation>
    <scope>NUCLEOTIDE SEQUENCE [LARGE SCALE GENOMIC DNA]</scope>
    <source>
        <strain evidence="1 2">DSM 25262</strain>
    </source>
</reference>
<dbReference type="RefSeq" id="WP_079689952.1">
    <property type="nucleotide sequence ID" value="NZ_FUZU01000004.1"/>
</dbReference>
<dbReference type="SUPFAM" id="SSF47336">
    <property type="entry name" value="ACP-like"/>
    <property type="match status" value="1"/>
</dbReference>
<dbReference type="AlphaFoldDB" id="A0A1T5MI19"/>
<evidence type="ECO:0000313" key="2">
    <source>
        <dbReference type="Proteomes" id="UP000190961"/>
    </source>
</evidence>
<protein>
    <recommendedName>
        <fullName evidence="3">Acyl carrier protein</fullName>
    </recommendedName>
</protein>
<dbReference type="Gene3D" id="1.10.1200.10">
    <property type="entry name" value="ACP-like"/>
    <property type="match status" value="1"/>
</dbReference>
<accession>A0A1T5MI19</accession>
<gene>
    <name evidence="1" type="ORF">SAMN05660236_5495</name>
</gene>
<proteinExistence type="predicted"/>
<keyword evidence="2" id="KW-1185">Reference proteome</keyword>
<sequence>MKNLFYYQNLNRIKAVLSLYGIASARVKPETDLVHDLGFRNLEMLSLMLEIEEALHAESLFDGPDGMKTIDDILLNIEKKHLVPA</sequence>
<dbReference type="EMBL" id="FUZU01000004">
    <property type="protein sequence ID" value="SKC87723.1"/>
    <property type="molecule type" value="Genomic_DNA"/>
</dbReference>
<name>A0A1T5MI19_9BACT</name>
<dbReference type="Proteomes" id="UP000190961">
    <property type="component" value="Unassembled WGS sequence"/>
</dbReference>
<evidence type="ECO:0000313" key="1">
    <source>
        <dbReference type="EMBL" id="SKC87723.1"/>
    </source>
</evidence>
<dbReference type="InterPro" id="IPR036736">
    <property type="entry name" value="ACP-like_sf"/>
</dbReference>